<feature type="transmembrane region" description="Helical" evidence="6">
    <location>
        <begin position="116"/>
        <end position="135"/>
    </location>
</feature>
<feature type="transmembrane region" description="Helical" evidence="6">
    <location>
        <begin position="419"/>
        <end position="438"/>
    </location>
</feature>
<evidence type="ECO:0000256" key="1">
    <source>
        <dbReference type="ARBA" id="ARBA00004141"/>
    </source>
</evidence>
<feature type="transmembrane region" description="Helical" evidence="6">
    <location>
        <begin position="353"/>
        <end position="370"/>
    </location>
</feature>
<feature type="transmembrane region" description="Helical" evidence="6">
    <location>
        <begin position="293"/>
        <end position="310"/>
    </location>
</feature>
<accession>A0ABD1Z8W6</accession>
<dbReference type="InterPro" id="IPR001898">
    <property type="entry name" value="SLC13A/DASS"/>
</dbReference>
<organism evidence="7 8">
    <name type="scientific">Riccia fluitans</name>
    <dbReference type="NCBI Taxonomy" id="41844"/>
    <lineage>
        <taxon>Eukaryota</taxon>
        <taxon>Viridiplantae</taxon>
        <taxon>Streptophyta</taxon>
        <taxon>Embryophyta</taxon>
        <taxon>Marchantiophyta</taxon>
        <taxon>Marchantiopsida</taxon>
        <taxon>Marchantiidae</taxon>
        <taxon>Marchantiales</taxon>
        <taxon>Ricciaceae</taxon>
        <taxon>Riccia</taxon>
    </lineage>
</organism>
<feature type="transmembrane region" description="Helical" evidence="6">
    <location>
        <begin position="252"/>
        <end position="272"/>
    </location>
</feature>
<feature type="transmembrane region" description="Helical" evidence="6">
    <location>
        <begin position="501"/>
        <end position="527"/>
    </location>
</feature>
<evidence type="ECO:0000256" key="5">
    <source>
        <dbReference type="SAM" id="MobiDB-lite"/>
    </source>
</evidence>
<evidence type="ECO:0000256" key="3">
    <source>
        <dbReference type="ARBA" id="ARBA00022989"/>
    </source>
</evidence>
<feature type="transmembrane region" description="Helical" evidence="6">
    <location>
        <begin position="458"/>
        <end position="489"/>
    </location>
</feature>
<comment type="caution">
    <text evidence="7">The sequence shown here is derived from an EMBL/GenBank/DDBJ whole genome shotgun (WGS) entry which is preliminary data.</text>
</comment>
<evidence type="ECO:0000256" key="6">
    <source>
        <dbReference type="SAM" id="Phobius"/>
    </source>
</evidence>
<feature type="transmembrane region" description="Helical" evidence="6">
    <location>
        <begin position="547"/>
        <end position="568"/>
    </location>
</feature>
<dbReference type="Pfam" id="PF00939">
    <property type="entry name" value="Na_sulph_symp"/>
    <property type="match status" value="1"/>
</dbReference>
<protein>
    <submittedName>
        <fullName evidence="7">Uncharacterized protein</fullName>
    </submittedName>
</protein>
<dbReference type="GO" id="GO:0016020">
    <property type="term" value="C:membrane"/>
    <property type="evidence" value="ECO:0007669"/>
    <property type="project" value="UniProtKB-SubCell"/>
</dbReference>
<feature type="transmembrane region" description="Helical" evidence="6">
    <location>
        <begin position="71"/>
        <end position="96"/>
    </location>
</feature>
<dbReference type="GO" id="GO:0015140">
    <property type="term" value="F:malate transmembrane transporter activity"/>
    <property type="evidence" value="ECO:0007669"/>
    <property type="project" value="UniProtKB-ARBA"/>
</dbReference>
<feature type="transmembrane region" description="Helical" evidence="6">
    <location>
        <begin position="376"/>
        <end position="399"/>
    </location>
</feature>
<dbReference type="Proteomes" id="UP001605036">
    <property type="component" value="Unassembled WGS sequence"/>
</dbReference>
<keyword evidence="4 6" id="KW-0472">Membrane</keyword>
<sequence length="578" mass="62890">MVNFLSEPLLMDQQLPAVESKGFCNLFTKKSLKIVSGPLAAVAVYWAFTGSGAGADANETNPHKMAKMLGVLVWLAFWWILEPIPIAVTSLLPVALFPLLGIMGSNEVAGQYNNDVTMLLLGTFILAKGIERYNLHKRMALKILLISGGKTMDPRLVLLGFCAGPTFVSMWMSNTSAATMMLPMAKGVLDNLKPVVKGEASPPLRLRSSSSVSTEQDEEDGLLGYKHSKLKEEIEEEKREAEAVIHRYSQGVILGVTFGTAVGGLATLIGCGPNVVMPGVFHSRFPDAPQVTFLQWLNFGLPVSVLFLILQWLFLSWYYCPPSAVPILAGSLNRQMVEKDYKSLGPMTFAEKFILTEFVILVVLLITRSFGSTPGWGYYFGNLPNDGTVAVVAAILLFIIPNKVREGEMLMDWKHCKGISWGVLLLLGGGFALSKGIQVTGLSNYMGIKMQFMEYLPYYLLTPIMSLIINICTEFSSNVALSTLFLPILAEVAVSTNVHPLLLLVPATFSCNFAFMLPSGTPAIALAHGTGYLTVNDMLFPGFGMHVIGISLLSILTPTLGGFVFGVNQPASSLPWIR</sequence>
<keyword evidence="2 6" id="KW-0812">Transmembrane</keyword>
<dbReference type="PANTHER" id="PTHR10283:SF82">
    <property type="entry name" value="SOLUTE CARRIER FAMILY 13 MEMBER 2"/>
    <property type="match status" value="1"/>
</dbReference>
<dbReference type="EMBL" id="JBHFFA010000002">
    <property type="protein sequence ID" value="KAL2644247.1"/>
    <property type="molecule type" value="Genomic_DNA"/>
</dbReference>
<evidence type="ECO:0000313" key="8">
    <source>
        <dbReference type="Proteomes" id="UP001605036"/>
    </source>
</evidence>
<reference evidence="7 8" key="1">
    <citation type="submission" date="2024-09" db="EMBL/GenBank/DDBJ databases">
        <title>Chromosome-scale assembly of Riccia fluitans.</title>
        <authorList>
            <person name="Paukszto L."/>
            <person name="Sawicki J."/>
            <person name="Karawczyk K."/>
            <person name="Piernik-Szablinska J."/>
            <person name="Szczecinska M."/>
            <person name="Mazdziarz M."/>
        </authorList>
    </citation>
    <scope>NUCLEOTIDE SEQUENCE [LARGE SCALE GENOMIC DNA]</scope>
    <source>
        <strain evidence="7">Rf_01</strain>
        <tissue evidence="7">Aerial parts of the thallus</tissue>
    </source>
</reference>
<proteinExistence type="predicted"/>
<keyword evidence="8" id="KW-1185">Reference proteome</keyword>
<dbReference type="AlphaFoldDB" id="A0ABD1Z8W6"/>
<comment type="subcellular location">
    <subcellularLocation>
        <location evidence="1">Membrane</location>
        <topology evidence="1">Multi-pass membrane protein</topology>
    </subcellularLocation>
</comment>
<keyword evidence="3 6" id="KW-1133">Transmembrane helix</keyword>
<feature type="transmembrane region" description="Helical" evidence="6">
    <location>
        <begin position="156"/>
        <end position="173"/>
    </location>
</feature>
<name>A0ABD1Z8W6_9MARC</name>
<dbReference type="PANTHER" id="PTHR10283">
    <property type="entry name" value="SOLUTE CARRIER FAMILY 13 MEMBER"/>
    <property type="match status" value="1"/>
</dbReference>
<evidence type="ECO:0000256" key="4">
    <source>
        <dbReference type="ARBA" id="ARBA00023136"/>
    </source>
</evidence>
<gene>
    <name evidence="7" type="ORF">R1flu_011834</name>
</gene>
<feature type="region of interest" description="Disordered" evidence="5">
    <location>
        <begin position="200"/>
        <end position="219"/>
    </location>
</feature>
<feature type="compositionally biased region" description="Low complexity" evidence="5">
    <location>
        <begin position="201"/>
        <end position="211"/>
    </location>
</feature>
<evidence type="ECO:0000313" key="7">
    <source>
        <dbReference type="EMBL" id="KAL2644247.1"/>
    </source>
</evidence>
<evidence type="ECO:0000256" key="2">
    <source>
        <dbReference type="ARBA" id="ARBA00022692"/>
    </source>
</evidence>